<dbReference type="EMBL" id="GDHF01001256">
    <property type="protein sequence ID" value="JAI51058.1"/>
    <property type="molecule type" value="Transcribed_RNA"/>
</dbReference>
<feature type="compositionally biased region" description="Low complexity" evidence="1">
    <location>
        <begin position="108"/>
        <end position="130"/>
    </location>
</feature>
<evidence type="ECO:0000313" key="2">
    <source>
        <dbReference type="EMBL" id="JAI51058.1"/>
    </source>
</evidence>
<feature type="non-terminal residue" evidence="2">
    <location>
        <position position="1"/>
    </location>
</feature>
<feature type="non-terminal residue" evidence="2">
    <location>
        <position position="145"/>
    </location>
</feature>
<gene>
    <name evidence="2" type="ORF">c1_g1_i2</name>
</gene>
<feature type="region of interest" description="Disordered" evidence="1">
    <location>
        <begin position="90"/>
        <end position="130"/>
    </location>
</feature>
<evidence type="ECO:0008006" key="3">
    <source>
        <dbReference type="Google" id="ProtNLM"/>
    </source>
</evidence>
<organism evidence="2">
    <name type="scientific">Bactrocera latifrons</name>
    <name type="common">Malaysian fruit fly</name>
    <name type="synonym">Chaetodacus latifrons</name>
    <dbReference type="NCBI Taxonomy" id="174628"/>
    <lineage>
        <taxon>Eukaryota</taxon>
        <taxon>Metazoa</taxon>
        <taxon>Ecdysozoa</taxon>
        <taxon>Arthropoda</taxon>
        <taxon>Hexapoda</taxon>
        <taxon>Insecta</taxon>
        <taxon>Pterygota</taxon>
        <taxon>Neoptera</taxon>
        <taxon>Endopterygota</taxon>
        <taxon>Diptera</taxon>
        <taxon>Brachycera</taxon>
        <taxon>Muscomorpha</taxon>
        <taxon>Tephritoidea</taxon>
        <taxon>Tephritidae</taxon>
        <taxon>Bactrocera</taxon>
        <taxon>Bactrocera</taxon>
    </lineage>
</organism>
<proteinExistence type="predicted"/>
<protein>
    <recommendedName>
        <fullName evidence="3">Peptidase aspartic putative domain-containing protein</fullName>
    </recommendedName>
</protein>
<name>A0A0K8WIS7_BACLA</name>
<sequence length="145" mass="16245">FYTSQKVDLLIGADLYPKIILTGVKSEIFGSLVAQRTVFGSILTGSVPSEEVKINGKGEAQNSTITQQQTQSHFCSQNYTNFIFTQQAQQSPHQQTMLQQQSPRHHPQLSPHHPTTPQQQMHQPYQQQHNHQLLGDPLAAMLTAT</sequence>
<reference evidence="2" key="1">
    <citation type="submission" date="2015-06" db="EMBL/GenBank/DDBJ databases">
        <authorList>
            <person name="Hoefler B.C."/>
            <person name="Straight P.D."/>
        </authorList>
    </citation>
    <scope>NUCLEOTIDE SEQUENCE</scope>
</reference>
<dbReference type="AlphaFoldDB" id="A0A0K8WIS7"/>
<accession>A0A0K8WIS7</accession>
<evidence type="ECO:0000256" key="1">
    <source>
        <dbReference type="SAM" id="MobiDB-lite"/>
    </source>
</evidence>